<dbReference type="EMBL" id="JAKMXF010000343">
    <property type="protein sequence ID" value="KAI6647479.1"/>
    <property type="molecule type" value="Genomic_DNA"/>
</dbReference>
<reference evidence="1 2" key="1">
    <citation type="journal article" date="2023" name="BMC Biol.">
        <title>The compact genome of the sponge Oopsacas minuta (Hexactinellida) is lacking key metazoan core genes.</title>
        <authorList>
            <person name="Santini S."/>
            <person name="Schenkelaars Q."/>
            <person name="Jourda C."/>
            <person name="Duchesne M."/>
            <person name="Belahbib H."/>
            <person name="Rocher C."/>
            <person name="Selva M."/>
            <person name="Riesgo A."/>
            <person name="Vervoort M."/>
            <person name="Leys S.P."/>
            <person name="Kodjabachian L."/>
            <person name="Le Bivic A."/>
            <person name="Borchiellini C."/>
            <person name="Claverie J.M."/>
            <person name="Renard E."/>
        </authorList>
    </citation>
    <scope>NUCLEOTIDE SEQUENCE [LARGE SCALE GENOMIC DNA]</scope>
    <source>
        <strain evidence="1">SPO-2</strain>
    </source>
</reference>
<proteinExistence type="predicted"/>
<evidence type="ECO:0000313" key="1">
    <source>
        <dbReference type="EMBL" id="KAI6647479.1"/>
    </source>
</evidence>
<gene>
    <name evidence="1" type="ORF">LOD99_12474</name>
</gene>
<organism evidence="1 2">
    <name type="scientific">Oopsacas minuta</name>
    <dbReference type="NCBI Taxonomy" id="111878"/>
    <lineage>
        <taxon>Eukaryota</taxon>
        <taxon>Metazoa</taxon>
        <taxon>Porifera</taxon>
        <taxon>Hexactinellida</taxon>
        <taxon>Hexasterophora</taxon>
        <taxon>Lyssacinosida</taxon>
        <taxon>Leucopsacidae</taxon>
        <taxon>Oopsacas</taxon>
    </lineage>
</organism>
<evidence type="ECO:0000313" key="2">
    <source>
        <dbReference type="Proteomes" id="UP001165289"/>
    </source>
</evidence>
<dbReference type="Proteomes" id="UP001165289">
    <property type="component" value="Unassembled WGS sequence"/>
</dbReference>
<accession>A0AAV7JGC0</accession>
<keyword evidence="2" id="KW-1185">Reference proteome</keyword>
<sequence length="210" mass="23719">MGTMKSVPKVDGEFDQDQQYPMIPFSDRVLSTIQQLGSNSSNTVLKDGNLVTISKEYTHVKKVIKLLCHTDPISGVFQFSLLEPNERKAIPLLANGKSAGEDSLNLLYLKMYTLDILFNSIKSNKNITCTGFVTLHPNVFPLLKRILTQIESLFSRASRKLVEYSPQSEKYSNYFPAFTTNYMLPVYENLEVESAEPCLKKLPTHTKGFP</sequence>
<name>A0AAV7JGC0_9METZ</name>
<protein>
    <submittedName>
        <fullName evidence="1">Uncharacterized protein</fullName>
    </submittedName>
</protein>
<dbReference type="AlphaFoldDB" id="A0AAV7JGC0"/>
<comment type="caution">
    <text evidence="1">The sequence shown here is derived from an EMBL/GenBank/DDBJ whole genome shotgun (WGS) entry which is preliminary data.</text>
</comment>